<feature type="region of interest" description="Disordered" evidence="2">
    <location>
        <begin position="415"/>
        <end position="435"/>
    </location>
</feature>
<dbReference type="Proteomes" id="UP001151760">
    <property type="component" value="Unassembled WGS sequence"/>
</dbReference>
<proteinExistence type="predicted"/>
<comment type="caution">
    <text evidence="3">The sequence shown here is derived from an EMBL/GenBank/DDBJ whole genome shotgun (WGS) entry which is preliminary data.</text>
</comment>
<evidence type="ECO:0000313" key="3">
    <source>
        <dbReference type="EMBL" id="GJS57923.1"/>
    </source>
</evidence>
<evidence type="ECO:0000256" key="1">
    <source>
        <dbReference type="SAM" id="Coils"/>
    </source>
</evidence>
<reference evidence="3" key="1">
    <citation type="journal article" date="2022" name="Int. J. Mol. Sci.">
        <title>Draft Genome of Tanacetum Coccineum: Genomic Comparison of Closely Related Tanacetum-Family Plants.</title>
        <authorList>
            <person name="Yamashiro T."/>
            <person name="Shiraishi A."/>
            <person name="Nakayama K."/>
            <person name="Satake H."/>
        </authorList>
    </citation>
    <scope>NUCLEOTIDE SEQUENCE</scope>
</reference>
<feature type="region of interest" description="Disordered" evidence="2">
    <location>
        <begin position="364"/>
        <end position="387"/>
    </location>
</feature>
<reference evidence="3" key="2">
    <citation type="submission" date="2022-01" db="EMBL/GenBank/DDBJ databases">
        <authorList>
            <person name="Yamashiro T."/>
            <person name="Shiraishi A."/>
            <person name="Satake H."/>
            <person name="Nakayama K."/>
        </authorList>
    </citation>
    <scope>NUCLEOTIDE SEQUENCE</scope>
</reference>
<name>A0ABQ4WYN8_9ASTR</name>
<feature type="compositionally biased region" description="Polar residues" evidence="2">
    <location>
        <begin position="415"/>
        <end position="429"/>
    </location>
</feature>
<feature type="compositionally biased region" description="Polar residues" evidence="2">
    <location>
        <begin position="375"/>
        <end position="387"/>
    </location>
</feature>
<feature type="region of interest" description="Disordered" evidence="2">
    <location>
        <begin position="450"/>
        <end position="473"/>
    </location>
</feature>
<dbReference type="EMBL" id="BQNB010009044">
    <property type="protein sequence ID" value="GJS57923.1"/>
    <property type="molecule type" value="Genomic_DNA"/>
</dbReference>
<sequence length="757" mass="86199">MSTAIISTSSVLDFQDSLDDEEDTRSSQEYMNDLELDFQERALLAKSKRLFKKGTQRFSGAKATDQTECHKCEEVSSDDNEVTEVMVLIALADDENVFVGKESSKNGEWVKISMRKAHTLLEMEDDEEGKTFLDYFCIDLNYVEEERNNLVLKHRDLFQELDTCKEQLLVLKQAKLDFLTMQHVNTEILKENQNLKKELKELTKIMKTWLNSSNKVNQCISEQIPDQKKIILGVDQLYEDPSNSGQKDLVFVKSLTNDTNVSIPSVERPWLSEAEGFSLPNHDTGRILPTKSQVKVIDSLVNVTESSITYYDSVKESSSVSSTHLPLLDKLASVEPVSRAKTIKSILKSNSTSKADTLKGVTINEPTLTPAKGNKNVSSLKKNSAPTSKLNKMKTEDDIPMSVLMKELNDLKLQISKNQSSYSRNNKPQQCERTDHRTCDHVEYMSSMNMSQHLKSKCSQGGSSSRSQTSRPLKPLVQKVDLVTHGQNGTATHSHIYVTKVFNWETAKYGKIWYDEDVHDLRSVETKFPAIVFDDAFTSEVTHSYEPTVSPLNDNKIDLRISFDESDDEDYTVIYDKNSFSYKIISVNDLKTDSKNDNDKVNMPSFLSPEPTVSSFDDLDFFKYFENEFPVIVYNDALTSKSDFLTEPTISIQHIDEFNLKDEISLSECDEEEQNVLYFNDVFPFNIIYPDDSKSDKDNDDDKIDIKQSSGGSVINTDVGAYAQGSNKLLETRPRERNIDEYWWRIYKSGDLEVLES</sequence>
<keyword evidence="1" id="KW-0175">Coiled coil</keyword>
<feature type="compositionally biased region" description="Low complexity" evidence="2">
    <location>
        <begin position="457"/>
        <end position="471"/>
    </location>
</feature>
<keyword evidence="4" id="KW-1185">Reference proteome</keyword>
<evidence type="ECO:0000313" key="4">
    <source>
        <dbReference type="Proteomes" id="UP001151760"/>
    </source>
</evidence>
<accession>A0ABQ4WYN8</accession>
<feature type="coiled-coil region" evidence="1">
    <location>
        <begin position="185"/>
        <end position="212"/>
    </location>
</feature>
<organism evidence="3 4">
    <name type="scientific">Tanacetum coccineum</name>
    <dbReference type="NCBI Taxonomy" id="301880"/>
    <lineage>
        <taxon>Eukaryota</taxon>
        <taxon>Viridiplantae</taxon>
        <taxon>Streptophyta</taxon>
        <taxon>Embryophyta</taxon>
        <taxon>Tracheophyta</taxon>
        <taxon>Spermatophyta</taxon>
        <taxon>Magnoliopsida</taxon>
        <taxon>eudicotyledons</taxon>
        <taxon>Gunneridae</taxon>
        <taxon>Pentapetalae</taxon>
        <taxon>asterids</taxon>
        <taxon>campanulids</taxon>
        <taxon>Asterales</taxon>
        <taxon>Asteraceae</taxon>
        <taxon>Asteroideae</taxon>
        <taxon>Anthemideae</taxon>
        <taxon>Anthemidinae</taxon>
        <taxon>Tanacetum</taxon>
    </lineage>
</organism>
<evidence type="ECO:0000256" key="2">
    <source>
        <dbReference type="SAM" id="MobiDB-lite"/>
    </source>
</evidence>
<gene>
    <name evidence="3" type="ORF">Tco_0652707</name>
</gene>
<protein>
    <submittedName>
        <fullName evidence="3">Uncharacterized protein</fullName>
    </submittedName>
</protein>